<dbReference type="EMBL" id="JAUEPR010000005">
    <property type="protein sequence ID" value="KAK0485090.1"/>
    <property type="molecule type" value="Genomic_DNA"/>
</dbReference>
<evidence type="ECO:0000313" key="1">
    <source>
        <dbReference type="EMBL" id="KAK0485090.1"/>
    </source>
</evidence>
<reference evidence="1" key="1">
    <citation type="submission" date="2023-06" db="EMBL/GenBank/DDBJ databases">
        <authorList>
            <consortium name="Lawrence Berkeley National Laboratory"/>
            <person name="Ahrendt S."/>
            <person name="Sahu N."/>
            <person name="Indic B."/>
            <person name="Wong-Bajracharya J."/>
            <person name="Merenyi Z."/>
            <person name="Ke H.-M."/>
            <person name="Monk M."/>
            <person name="Kocsube S."/>
            <person name="Drula E."/>
            <person name="Lipzen A."/>
            <person name="Balint B."/>
            <person name="Henrissat B."/>
            <person name="Andreopoulos B."/>
            <person name="Martin F.M."/>
            <person name="Harder C.B."/>
            <person name="Rigling D."/>
            <person name="Ford K.L."/>
            <person name="Foster G.D."/>
            <person name="Pangilinan J."/>
            <person name="Papanicolaou A."/>
            <person name="Barry K."/>
            <person name="LaButti K."/>
            <person name="Viragh M."/>
            <person name="Koriabine M."/>
            <person name="Yan M."/>
            <person name="Riley R."/>
            <person name="Champramary S."/>
            <person name="Plett K.L."/>
            <person name="Tsai I.J."/>
            <person name="Slot J."/>
            <person name="Sipos G."/>
            <person name="Plett J."/>
            <person name="Nagy L.G."/>
            <person name="Grigoriev I.V."/>
        </authorList>
    </citation>
    <scope>NUCLEOTIDE SEQUENCE</scope>
    <source>
        <strain evidence="1">ICMP 16352</strain>
    </source>
</reference>
<protein>
    <submittedName>
        <fullName evidence="1">Uncharacterized protein</fullName>
    </submittedName>
</protein>
<gene>
    <name evidence="1" type="ORF">IW261DRAFT_1669841</name>
</gene>
<organism evidence="1 2">
    <name type="scientific">Armillaria novae-zelandiae</name>
    <dbReference type="NCBI Taxonomy" id="153914"/>
    <lineage>
        <taxon>Eukaryota</taxon>
        <taxon>Fungi</taxon>
        <taxon>Dikarya</taxon>
        <taxon>Basidiomycota</taxon>
        <taxon>Agaricomycotina</taxon>
        <taxon>Agaricomycetes</taxon>
        <taxon>Agaricomycetidae</taxon>
        <taxon>Agaricales</taxon>
        <taxon>Marasmiineae</taxon>
        <taxon>Physalacriaceae</taxon>
        <taxon>Armillaria</taxon>
    </lineage>
</organism>
<evidence type="ECO:0000313" key="2">
    <source>
        <dbReference type="Proteomes" id="UP001175227"/>
    </source>
</evidence>
<sequence>MTYKKPNSLNSSPTANARSTLSVVSFQGTQGGFPAIPKLVKKARVKAFATSGAPSRREGVSLNAPNRFLVASKTVDDRVDLLGQIAEMQPEGIRGGHRRALNFLVSMAEVVEYNLLSLKKRAKAIHREMIVTEDEFGIIIIQAAITVNLFWRFTGGENASEPGKTLHKTQTKHQESLENAWKTSFRPGSNMTGGGLSDRCMTECLNLSQMPAVVCLDSYKSNQGLWEKVRVKNALPSGNL</sequence>
<accession>A0AA39PJL3</accession>
<comment type="caution">
    <text evidence="1">The sequence shown here is derived from an EMBL/GenBank/DDBJ whole genome shotgun (WGS) entry which is preliminary data.</text>
</comment>
<proteinExistence type="predicted"/>
<dbReference type="AlphaFoldDB" id="A0AA39PJL3"/>
<name>A0AA39PJL3_9AGAR</name>
<dbReference type="Proteomes" id="UP001175227">
    <property type="component" value="Unassembled WGS sequence"/>
</dbReference>
<keyword evidence="2" id="KW-1185">Reference proteome</keyword>